<dbReference type="PANTHER" id="PTHR30028:SF0">
    <property type="entry name" value="PROTEIN ALUMINUM SENSITIVE 3"/>
    <property type="match status" value="1"/>
</dbReference>
<dbReference type="RefSeq" id="WP_165884341.1">
    <property type="nucleotide sequence ID" value="NZ_CP035810.1"/>
</dbReference>
<dbReference type="Proteomes" id="UP000501518">
    <property type="component" value="Chromosome"/>
</dbReference>
<dbReference type="InterPro" id="IPR005226">
    <property type="entry name" value="UPF0014_fam"/>
</dbReference>
<gene>
    <name evidence="7" type="ORF">EW640_12300</name>
</gene>
<dbReference type="AlphaFoldDB" id="A0A6G8KZ86"/>
<accession>A0A6G8KZ86</accession>
<reference evidence="7 8" key="1">
    <citation type="submission" date="2019-02" db="EMBL/GenBank/DDBJ databases">
        <title>Complete Genome Sequence and Methylome Analysis of Brevibacterium luteolum NEB1784.</title>
        <authorList>
            <person name="Fomenkov A."/>
            <person name="Roberts R.J."/>
        </authorList>
    </citation>
    <scope>NUCLEOTIDE SEQUENCE [LARGE SCALE GENOMIC DNA]</scope>
    <source>
        <strain evidence="7 8">NEB1784</strain>
    </source>
</reference>
<keyword evidence="3 6" id="KW-0812">Transmembrane</keyword>
<comment type="subcellular location">
    <subcellularLocation>
        <location evidence="1">Membrane</location>
        <topology evidence="1">Multi-pass membrane protein</topology>
    </subcellularLocation>
</comment>
<feature type="transmembrane region" description="Helical" evidence="6">
    <location>
        <begin position="215"/>
        <end position="237"/>
    </location>
</feature>
<dbReference type="GO" id="GO:0005886">
    <property type="term" value="C:plasma membrane"/>
    <property type="evidence" value="ECO:0007669"/>
    <property type="project" value="TreeGrafter"/>
</dbReference>
<feature type="transmembrane region" description="Helical" evidence="6">
    <location>
        <begin position="6"/>
        <end position="25"/>
    </location>
</feature>
<name>A0A6G8KZ86_9MICO</name>
<dbReference type="Pfam" id="PF03649">
    <property type="entry name" value="UPF0014"/>
    <property type="match status" value="1"/>
</dbReference>
<keyword evidence="5 6" id="KW-0472">Membrane</keyword>
<evidence type="ECO:0000256" key="5">
    <source>
        <dbReference type="ARBA" id="ARBA00023136"/>
    </source>
</evidence>
<evidence type="ECO:0000256" key="3">
    <source>
        <dbReference type="ARBA" id="ARBA00022692"/>
    </source>
</evidence>
<feature type="transmembrane region" description="Helical" evidence="6">
    <location>
        <begin position="90"/>
        <end position="112"/>
    </location>
</feature>
<dbReference type="KEGG" id="blut:EW640_12300"/>
<organism evidence="7 8">
    <name type="scientific">Brevibacterium luteolum</name>
    <dbReference type="NCBI Taxonomy" id="199591"/>
    <lineage>
        <taxon>Bacteria</taxon>
        <taxon>Bacillati</taxon>
        <taxon>Actinomycetota</taxon>
        <taxon>Actinomycetes</taxon>
        <taxon>Micrococcales</taxon>
        <taxon>Brevibacteriaceae</taxon>
        <taxon>Brevibacterium</taxon>
    </lineage>
</organism>
<evidence type="ECO:0000313" key="7">
    <source>
        <dbReference type="EMBL" id="QIN29966.1"/>
    </source>
</evidence>
<sequence length="262" mass="26886">MIEQLWPTITAVLVLLAVAVTVLTLAGVRHRWAAGVAVFRGALQLAAISFILAGVITDGRWVAVGLAVMFSVAAVTATRRIGWTLTRFGIVAGAMAAGVAITLAVIFLTGALEPSARYALAIGGIVIGNAMTAVTLAGRRTAQSTADRFAEVEGWLALGATPRQATLDIAREAVREALLPSTDQTKTTGLVTLPGAFVGAIFGGVSPLEAGRFQIVVLAGIMAAGTVGATIVAFTLAPTLMLPADTVRQMAKRNPAQPVTSS</sequence>
<evidence type="ECO:0000256" key="1">
    <source>
        <dbReference type="ARBA" id="ARBA00004141"/>
    </source>
</evidence>
<feature type="transmembrane region" description="Helical" evidence="6">
    <location>
        <begin position="32"/>
        <end position="55"/>
    </location>
</feature>
<feature type="transmembrane region" description="Helical" evidence="6">
    <location>
        <begin position="118"/>
        <end position="138"/>
    </location>
</feature>
<evidence type="ECO:0000256" key="6">
    <source>
        <dbReference type="SAM" id="Phobius"/>
    </source>
</evidence>
<keyword evidence="4 6" id="KW-1133">Transmembrane helix</keyword>
<proteinExistence type="inferred from homology"/>
<feature type="transmembrane region" description="Helical" evidence="6">
    <location>
        <begin position="61"/>
        <end position="78"/>
    </location>
</feature>
<evidence type="ECO:0000256" key="4">
    <source>
        <dbReference type="ARBA" id="ARBA00022989"/>
    </source>
</evidence>
<evidence type="ECO:0000256" key="2">
    <source>
        <dbReference type="ARBA" id="ARBA00005268"/>
    </source>
</evidence>
<dbReference type="EMBL" id="CP035810">
    <property type="protein sequence ID" value="QIN29966.1"/>
    <property type="molecule type" value="Genomic_DNA"/>
</dbReference>
<evidence type="ECO:0000313" key="8">
    <source>
        <dbReference type="Proteomes" id="UP000501518"/>
    </source>
</evidence>
<comment type="similarity">
    <text evidence="2">Belongs to the UPF0014 family.</text>
</comment>
<protein>
    <submittedName>
        <fullName evidence="7">ABC transporter permease</fullName>
    </submittedName>
</protein>
<dbReference type="PANTHER" id="PTHR30028">
    <property type="entry name" value="UPF0014 INNER MEMBRANE PROTEIN YBBM-RELATED"/>
    <property type="match status" value="1"/>
</dbReference>